<accession>A0ABX5Y0Q9</accession>
<organism evidence="1 2">
    <name type="scientific">Stieleria magnilauensis</name>
    <dbReference type="NCBI Taxonomy" id="2527963"/>
    <lineage>
        <taxon>Bacteria</taxon>
        <taxon>Pseudomonadati</taxon>
        <taxon>Planctomycetota</taxon>
        <taxon>Planctomycetia</taxon>
        <taxon>Pirellulales</taxon>
        <taxon>Pirellulaceae</taxon>
        <taxon>Stieleria</taxon>
    </lineage>
</organism>
<proteinExistence type="predicted"/>
<evidence type="ECO:0000313" key="2">
    <source>
        <dbReference type="Proteomes" id="UP000318081"/>
    </source>
</evidence>
<sequence>MSDRGTPVAIRVVSVDKEVAVIKLFRVASNATVSDIRKALSRQTAIPVGSVFGLDHDEIEQSILAVLRQLDGLGSTYEIIVDGKPESRQYFNNILQRSRDIELQTQMMTNLEIGEPDIETLEWLQRESPGDVFRDTLEQVIRGDGYYVDTETLAWAKHQLGNAEP</sequence>
<reference evidence="1 2" key="1">
    <citation type="submission" date="2019-02" db="EMBL/GenBank/DDBJ databases">
        <title>Deep-cultivation of Planctomycetes and their phenomic and genomic characterization uncovers novel biology.</title>
        <authorList>
            <person name="Wiegand S."/>
            <person name="Jogler M."/>
            <person name="Boedeker C."/>
            <person name="Pinto D."/>
            <person name="Vollmers J."/>
            <person name="Rivas-Marin E."/>
            <person name="Kohn T."/>
            <person name="Peeters S.H."/>
            <person name="Heuer A."/>
            <person name="Rast P."/>
            <person name="Oberbeckmann S."/>
            <person name="Bunk B."/>
            <person name="Jeske O."/>
            <person name="Meyerdierks A."/>
            <person name="Storesund J.E."/>
            <person name="Kallscheuer N."/>
            <person name="Luecker S."/>
            <person name="Lage O.M."/>
            <person name="Pohl T."/>
            <person name="Merkel B.J."/>
            <person name="Hornburger P."/>
            <person name="Mueller R.-W."/>
            <person name="Bruemmer F."/>
            <person name="Labrenz M."/>
            <person name="Spormann A.M."/>
            <person name="Op den Camp H."/>
            <person name="Overmann J."/>
            <person name="Amann R."/>
            <person name="Jetten M.S.M."/>
            <person name="Mascher T."/>
            <person name="Medema M.H."/>
            <person name="Devos D.P."/>
            <person name="Kaster A.-K."/>
            <person name="Ovreas L."/>
            <person name="Rohde M."/>
            <person name="Galperin M.Y."/>
            <person name="Jogler C."/>
        </authorList>
    </citation>
    <scope>NUCLEOTIDE SEQUENCE [LARGE SCALE GENOMIC DNA]</scope>
    <source>
        <strain evidence="1 2">TBK1r</strain>
    </source>
</reference>
<gene>
    <name evidence="1" type="ORF">TBK1r_68950</name>
</gene>
<evidence type="ECO:0000313" key="1">
    <source>
        <dbReference type="EMBL" id="QDV87863.1"/>
    </source>
</evidence>
<dbReference type="Proteomes" id="UP000318081">
    <property type="component" value="Chromosome"/>
</dbReference>
<name>A0ABX5Y0Q9_9BACT</name>
<keyword evidence="2" id="KW-1185">Reference proteome</keyword>
<dbReference type="EMBL" id="CP036432">
    <property type="protein sequence ID" value="QDV87863.1"/>
    <property type="molecule type" value="Genomic_DNA"/>
</dbReference>
<protein>
    <submittedName>
        <fullName evidence="1">Uncharacterized protein</fullName>
    </submittedName>
</protein>